<dbReference type="Proteomes" id="UP000002061">
    <property type="component" value="Chromosome"/>
</dbReference>
<organism evidence="2 3">
    <name type="scientific">Methanocaldococcus infernus (strain DSM 11812 / JCM 15783 / ME)</name>
    <dbReference type="NCBI Taxonomy" id="573063"/>
    <lineage>
        <taxon>Archaea</taxon>
        <taxon>Methanobacteriati</taxon>
        <taxon>Methanobacteriota</taxon>
        <taxon>Methanomada group</taxon>
        <taxon>Methanococci</taxon>
        <taxon>Methanococcales</taxon>
        <taxon>Methanocaldococcaceae</taxon>
        <taxon>Methanocaldococcus</taxon>
    </lineage>
</organism>
<dbReference type="HOGENOM" id="CLU_449523_0_0_2"/>
<gene>
    <name evidence="2" type="ordered locus">Metin_0488</name>
</gene>
<dbReference type="OrthoDB" id="44142at2157"/>
<dbReference type="AlphaFoldDB" id="D5VRF5"/>
<dbReference type="KEGG" id="mif:Metin_0488"/>
<proteinExistence type="predicted"/>
<name>D5VRF5_METIM</name>
<accession>D5VRF5</accession>
<keyword evidence="1" id="KW-0175">Coiled coil</keyword>
<protein>
    <submittedName>
        <fullName evidence="2">Uncharacterized protein</fullName>
    </submittedName>
</protein>
<evidence type="ECO:0000313" key="2">
    <source>
        <dbReference type="EMBL" id="ADG13158.1"/>
    </source>
</evidence>
<feature type="coiled-coil region" evidence="1">
    <location>
        <begin position="195"/>
        <end position="324"/>
    </location>
</feature>
<dbReference type="RefSeq" id="WP_013099904.1">
    <property type="nucleotide sequence ID" value="NC_014122.1"/>
</dbReference>
<reference evidence="2" key="1">
    <citation type="submission" date="2010-04" db="EMBL/GenBank/DDBJ databases">
        <title>Complete sequence of Methanocaldococcus infernus ME.</title>
        <authorList>
            <consortium name="US DOE Joint Genome Institute"/>
            <person name="Lucas S."/>
            <person name="Copeland A."/>
            <person name="Lapidus A."/>
            <person name="Cheng J.-F."/>
            <person name="Bruce D."/>
            <person name="Goodwin L."/>
            <person name="Pitluck S."/>
            <person name="Munk A.C."/>
            <person name="Detter J.C."/>
            <person name="Han C."/>
            <person name="Tapia R."/>
            <person name="Land M."/>
            <person name="Hauser L."/>
            <person name="Kyrpides N."/>
            <person name="Mikhailova N."/>
            <person name="Sieprawska-Lupa M."/>
            <person name="Whitman W.B."/>
            <person name="Woyke T."/>
        </authorList>
    </citation>
    <scope>NUCLEOTIDE SEQUENCE [LARGE SCALE GENOMIC DNA]</scope>
    <source>
        <strain evidence="2">ME</strain>
    </source>
</reference>
<dbReference type="EMBL" id="CP002009">
    <property type="protein sequence ID" value="ADG13158.1"/>
    <property type="molecule type" value="Genomic_DNA"/>
</dbReference>
<keyword evidence="3" id="KW-1185">Reference proteome</keyword>
<dbReference type="STRING" id="573063.Metin_0488"/>
<dbReference type="GeneID" id="9131493"/>
<sequence>MSLFSEGDYKSLEKAMRKVNRVLRDGYDIIYEPFEKRVELWNHIKESYERYKDGEFGDFLNDIDRDIRRKFEWALAVLAFSFHYNNEHFPGVKRYNKKELELVEYILKYNVFEIWDTNDIIREINRANRDANKILELLKEYYNGIGKKVDEIIKDYNVKLPIRDYAKTKWELYKKKMDEAIFKAMREIDWFRDFIEGVDKKIEDLEVKIRELNNFIDKERRRLEEELRHKEEIELSRLRQLEEELRRKFEVEKEKIRLEIEMKKNRELQEMLKKELRKVEEEYKELINKLNSKIRELEREKISLKEEKEKLESLLDKIRKAKKEGSRFVRLEDALYYEEWFIGRLEKKLDEIKGGVDIEGKNFKLVSVREYYEFPDPPRNREIVAILEEKKLIPIGKKERIKFIGKFLANKENFRKMGFDTYPISLSEIIKIIDSVRYEDFDKIVILIASPTGFSKEVMDFVESEDFRRRYLSKKIALAIFDVEVGKLYYNEIDEYVKALAPVLSLEFDREKIERLKKYIDENIIIKGYVTLEEAAELVGDERLAKKVFYEYKGGECKYIKDVGLVLVKK</sequence>
<evidence type="ECO:0000313" key="3">
    <source>
        <dbReference type="Proteomes" id="UP000002061"/>
    </source>
</evidence>
<evidence type="ECO:0000256" key="1">
    <source>
        <dbReference type="SAM" id="Coils"/>
    </source>
</evidence>
<dbReference type="eggNOG" id="arCOG09748">
    <property type="taxonomic scope" value="Archaea"/>
</dbReference>